<evidence type="ECO:0000313" key="6">
    <source>
        <dbReference type="Proteomes" id="UP000191931"/>
    </source>
</evidence>
<dbReference type="InterPro" id="IPR012336">
    <property type="entry name" value="Thioredoxin-like_fold"/>
</dbReference>
<keyword evidence="1 3" id="KW-0732">Signal</keyword>
<dbReference type="InterPro" id="IPR013766">
    <property type="entry name" value="Thioredoxin_domain"/>
</dbReference>
<dbReference type="OrthoDB" id="9811036at2"/>
<dbReference type="STRING" id="1246637.MTBBW1_1410015"/>
<dbReference type="Proteomes" id="UP000191931">
    <property type="component" value="Unassembled WGS sequence"/>
</dbReference>
<proteinExistence type="predicted"/>
<dbReference type="InterPro" id="IPR051099">
    <property type="entry name" value="AGR/TXD"/>
</dbReference>
<dbReference type="PANTHER" id="PTHR15337">
    <property type="entry name" value="ANTERIOR GRADIENT PROTEIN-RELATED"/>
    <property type="match status" value="1"/>
</dbReference>
<evidence type="ECO:0000256" key="3">
    <source>
        <dbReference type="SAM" id="SignalP"/>
    </source>
</evidence>
<dbReference type="PROSITE" id="PS00194">
    <property type="entry name" value="THIOREDOXIN_1"/>
    <property type="match status" value="1"/>
</dbReference>
<evidence type="ECO:0000256" key="1">
    <source>
        <dbReference type="ARBA" id="ARBA00022729"/>
    </source>
</evidence>
<dbReference type="Gene3D" id="3.40.30.10">
    <property type="entry name" value="Glutaredoxin"/>
    <property type="match status" value="1"/>
</dbReference>
<feature type="signal peptide" evidence="3">
    <location>
        <begin position="1"/>
        <end position="26"/>
    </location>
</feature>
<dbReference type="InterPro" id="IPR017937">
    <property type="entry name" value="Thioredoxin_CS"/>
</dbReference>
<evidence type="ECO:0000259" key="4">
    <source>
        <dbReference type="PROSITE" id="PS51352"/>
    </source>
</evidence>
<dbReference type="EMBL" id="FWEV01000048">
    <property type="protein sequence ID" value="SLM28598.1"/>
    <property type="molecule type" value="Genomic_DNA"/>
</dbReference>
<feature type="chain" id="PRO_5012031778" evidence="3">
    <location>
        <begin position="27"/>
        <end position="158"/>
    </location>
</feature>
<keyword evidence="2" id="KW-0676">Redox-active center</keyword>
<dbReference type="Pfam" id="PF13098">
    <property type="entry name" value="Thioredoxin_2"/>
    <property type="match status" value="1"/>
</dbReference>
<dbReference type="PANTHER" id="PTHR15337:SF11">
    <property type="entry name" value="THIOREDOXIN DOMAIN-CONTAINING PROTEIN"/>
    <property type="match status" value="1"/>
</dbReference>
<dbReference type="SUPFAM" id="SSF52833">
    <property type="entry name" value="Thioredoxin-like"/>
    <property type="match status" value="1"/>
</dbReference>
<organism evidence="5 6">
    <name type="scientific">Desulfamplus magnetovallimortis</name>
    <dbReference type="NCBI Taxonomy" id="1246637"/>
    <lineage>
        <taxon>Bacteria</taxon>
        <taxon>Pseudomonadati</taxon>
        <taxon>Thermodesulfobacteriota</taxon>
        <taxon>Desulfobacteria</taxon>
        <taxon>Desulfobacterales</taxon>
        <taxon>Desulfobacteraceae</taxon>
        <taxon>Desulfamplus</taxon>
    </lineage>
</organism>
<dbReference type="RefSeq" id="WP_080804974.1">
    <property type="nucleotide sequence ID" value="NZ_LT828549.1"/>
</dbReference>
<gene>
    <name evidence="5" type="ORF">MTBBW1_1410015</name>
</gene>
<dbReference type="AlphaFoldDB" id="A0A1W1H893"/>
<dbReference type="PROSITE" id="PS51352">
    <property type="entry name" value="THIOREDOXIN_2"/>
    <property type="match status" value="1"/>
</dbReference>
<evidence type="ECO:0000313" key="5">
    <source>
        <dbReference type="EMBL" id="SLM28598.1"/>
    </source>
</evidence>
<accession>A0A1W1H893</accession>
<reference evidence="5 6" key="1">
    <citation type="submission" date="2017-03" db="EMBL/GenBank/DDBJ databases">
        <authorList>
            <person name="Afonso C.L."/>
            <person name="Miller P.J."/>
            <person name="Scott M.A."/>
            <person name="Spackman E."/>
            <person name="Goraichik I."/>
            <person name="Dimitrov K.M."/>
            <person name="Suarez D.L."/>
            <person name="Swayne D.E."/>
        </authorList>
    </citation>
    <scope>NUCLEOTIDE SEQUENCE [LARGE SCALE GENOMIC DNA]</scope>
    <source>
        <strain evidence="5">PRJEB14757</strain>
    </source>
</reference>
<feature type="domain" description="Thioredoxin" evidence="4">
    <location>
        <begin position="8"/>
        <end position="139"/>
    </location>
</feature>
<sequence length="158" mass="18072">MKKIVLHCVVVLAALSFIFISRPSTANTGEIQWKGYDEGVAMAKAEKKKIFLYFHADWCGYCRKMDASTFKDNDVVDYLNENYITIKVNSDKEQKIASIYGVRGLPTSWFLKSSSEKLSSMPGYVDAGRLLTILKYVKTESYEKMNYRDFEKSLNSAE</sequence>
<protein>
    <submittedName>
        <fullName evidence="5">Putative thioredoxin</fullName>
    </submittedName>
</protein>
<name>A0A1W1H893_9BACT</name>
<keyword evidence="6" id="KW-1185">Reference proteome</keyword>
<dbReference type="InterPro" id="IPR036249">
    <property type="entry name" value="Thioredoxin-like_sf"/>
</dbReference>
<evidence type="ECO:0000256" key="2">
    <source>
        <dbReference type="ARBA" id="ARBA00023284"/>
    </source>
</evidence>